<evidence type="ECO:0000313" key="8">
    <source>
        <dbReference type="Proteomes" id="UP000238220"/>
    </source>
</evidence>
<dbReference type="SUPFAM" id="SSF46689">
    <property type="entry name" value="Homeodomain-like"/>
    <property type="match status" value="1"/>
</dbReference>
<dbReference type="GO" id="GO:0003700">
    <property type="term" value="F:DNA-binding transcription factor activity"/>
    <property type="evidence" value="ECO:0007669"/>
    <property type="project" value="TreeGrafter"/>
</dbReference>
<keyword evidence="2 4" id="KW-0238">DNA-binding</keyword>
<evidence type="ECO:0000259" key="6">
    <source>
        <dbReference type="PROSITE" id="PS50977"/>
    </source>
</evidence>
<feature type="region of interest" description="Disordered" evidence="5">
    <location>
        <begin position="1"/>
        <end position="24"/>
    </location>
</feature>
<evidence type="ECO:0000256" key="1">
    <source>
        <dbReference type="ARBA" id="ARBA00023015"/>
    </source>
</evidence>
<dbReference type="OrthoDB" id="5816932at2"/>
<evidence type="ECO:0000256" key="3">
    <source>
        <dbReference type="ARBA" id="ARBA00023163"/>
    </source>
</evidence>
<dbReference type="AlphaFoldDB" id="A0A2S5TF69"/>
<proteinExistence type="predicted"/>
<evidence type="ECO:0000256" key="4">
    <source>
        <dbReference type="PROSITE-ProRule" id="PRU00335"/>
    </source>
</evidence>
<dbReference type="Pfam" id="PF00440">
    <property type="entry name" value="TetR_N"/>
    <property type="match status" value="1"/>
</dbReference>
<accession>A0A2S5TF69</accession>
<feature type="domain" description="HTH tetR-type" evidence="6">
    <location>
        <begin position="20"/>
        <end position="80"/>
    </location>
</feature>
<feature type="DNA-binding region" description="H-T-H motif" evidence="4">
    <location>
        <begin position="43"/>
        <end position="62"/>
    </location>
</feature>
<feature type="compositionally biased region" description="Basic and acidic residues" evidence="5">
    <location>
        <begin position="8"/>
        <end position="24"/>
    </location>
</feature>
<dbReference type="Proteomes" id="UP000238220">
    <property type="component" value="Unassembled WGS sequence"/>
</dbReference>
<dbReference type="PROSITE" id="PS50977">
    <property type="entry name" value="HTH_TETR_2"/>
    <property type="match status" value="1"/>
</dbReference>
<dbReference type="PRINTS" id="PR00455">
    <property type="entry name" value="HTHTETR"/>
</dbReference>
<dbReference type="InterPro" id="IPR001647">
    <property type="entry name" value="HTH_TetR"/>
</dbReference>
<protein>
    <recommendedName>
        <fullName evidence="6">HTH tetR-type domain-containing protein</fullName>
    </recommendedName>
</protein>
<name>A0A2S5TF69_9GAMM</name>
<dbReference type="GO" id="GO:0000976">
    <property type="term" value="F:transcription cis-regulatory region binding"/>
    <property type="evidence" value="ECO:0007669"/>
    <property type="project" value="TreeGrafter"/>
</dbReference>
<reference evidence="7 8" key="1">
    <citation type="submission" date="2018-02" db="EMBL/GenBank/DDBJ databases">
        <title>Genome sequencing of Solimonas sp. HR-BB.</title>
        <authorList>
            <person name="Lee Y."/>
            <person name="Jeon C.O."/>
        </authorList>
    </citation>
    <scope>NUCLEOTIDE SEQUENCE [LARGE SCALE GENOMIC DNA]</scope>
    <source>
        <strain evidence="7 8">HR-BB</strain>
    </source>
</reference>
<gene>
    <name evidence="7" type="ORF">C3942_12525</name>
</gene>
<organism evidence="7 8">
    <name type="scientific">Solimonas fluminis</name>
    <dbReference type="NCBI Taxonomy" id="2086571"/>
    <lineage>
        <taxon>Bacteria</taxon>
        <taxon>Pseudomonadati</taxon>
        <taxon>Pseudomonadota</taxon>
        <taxon>Gammaproteobacteria</taxon>
        <taxon>Nevskiales</taxon>
        <taxon>Nevskiaceae</taxon>
        <taxon>Solimonas</taxon>
    </lineage>
</organism>
<dbReference type="EMBL" id="PSNW01000006">
    <property type="protein sequence ID" value="PPE73619.1"/>
    <property type="molecule type" value="Genomic_DNA"/>
</dbReference>
<sequence>MSAAARRPKQEARPRRGAPEETRRRLVAAAAEEFNRLGYEGTDSNRLARAAGYAPGTFYKHFRDKREIFLAAYAEWVDREWEEVSAALDLGGEVTRRAGCIVDLLLAHHRRWSGLRASLRMLTAADPVVREFYRGQRRRQFELLARLRAAAGDPPRPREQDALLLFTLERSADAMAEDEAEALGLDPAAMRALLVERVTAAL</sequence>
<dbReference type="InterPro" id="IPR009057">
    <property type="entry name" value="Homeodomain-like_sf"/>
</dbReference>
<dbReference type="Gene3D" id="1.10.357.10">
    <property type="entry name" value="Tetracycline Repressor, domain 2"/>
    <property type="match status" value="1"/>
</dbReference>
<evidence type="ECO:0000256" key="2">
    <source>
        <dbReference type="ARBA" id="ARBA00023125"/>
    </source>
</evidence>
<evidence type="ECO:0000256" key="5">
    <source>
        <dbReference type="SAM" id="MobiDB-lite"/>
    </source>
</evidence>
<dbReference type="PANTHER" id="PTHR30055">
    <property type="entry name" value="HTH-TYPE TRANSCRIPTIONAL REGULATOR RUTR"/>
    <property type="match status" value="1"/>
</dbReference>
<comment type="caution">
    <text evidence="7">The sequence shown here is derived from an EMBL/GenBank/DDBJ whole genome shotgun (WGS) entry which is preliminary data.</text>
</comment>
<evidence type="ECO:0000313" key="7">
    <source>
        <dbReference type="EMBL" id="PPE73619.1"/>
    </source>
</evidence>
<dbReference type="PANTHER" id="PTHR30055:SF234">
    <property type="entry name" value="HTH-TYPE TRANSCRIPTIONAL REGULATOR BETI"/>
    <property type="match status" value="1"/>
</dbReference>
<dbReference type="InterPro" id="IPR050109">
    <property type="entry name" value="HTH-type_TetR-like_transc_reg"/>
</dbReference>
<keyword evidence="1" id="KW-0805">Transcription regulation</keyword>
<dbReference type="RefSeq" id="WP_104230681.1">
    <property type="nucleotide sequence ID" value="NZ_PSNW01000006.1"/>
</dbReference>
<keyword evidence="8" id="KW-1185">Reference proteome</keyword>
<keyword evidence="3" id="KW-0804">Transcription</keyword>